<organism evidence="3 4">
    <name type="scientific">Shewanella marisflavi</name>
    <dbReference type="NCBI Taxonomy" id="260364"/>
    <lineage>
        <taxon>Bacteria</taxon>
        <taxon>Pseudomonadati</taxon>
        <taxon>Pseudomonadota</taxon>
        <taxon>Gammaproteobacteria</taxon>
        <taxon>Alteromonadales</taxon>
        <taxon>Shewanellaceae</taxon>
        <taxon>Shewanella</taxon>
    </lineage>
</organism>
<feature type="domain" description="PLD phosphodiesterase" evidence="2">
    <location>
        <begin position="384"/>
        <end position="411"/>
    </location>
</feature>
<dbReference type="Proteomes" id="UP000198233">
    <property type="component" value="Chromosome"/>
</dbReference>
<protein>
    <submittedName>
        <fullName evidence="3">Phospholipase</fullName>
    </submittedName>
</protein>
<evidence type="ECO:0000313" key="4">
    <source>
        <dbReference type="Proteomes" id="UP000198233"/>
    </source>
</evidence>
<dbReference type="GO" id="GO:0032049">
    <property type="term" value="P:cardiolipin biosynthetic process"/>
    <property type="evidence" value="ECO:0007669"/>
    <property type="project" value="UniProtKB-ARBA"/>
</dbReference>
<dbReference type="KEGG" id="smav:CFF01_17510"/>
<evidence type="ECO:0000259" key="2">
    <source>
        <dbReference type="PROSITE" id="PS50035"/>
    </source>
</evidence>
<dbReference type="SMART" id="SM00155">
    <property type="entry name" value="PLDc"/>
    <property type="match status" value="2"/>
</dbReference>
<dbReference type="GO" id="GO:0030572">
    <property type="term" value="F:phosphatidyltransferase activity"/>
    <property type="evidence" value="ECO:0007669"/>
    <property type="project" value="UniProtKB-ARBA"/>
</dbReference>
<feature type="domain" description="PLD phosphodiesterase" evidence="2">
    <location>
        <begin position="156"/>
        <end position="183"/>
    </location>
</feature>
<dbReference type="AlphaFoldDB" id="A0AAC9XPV1"/>
<dbReference type="PANTHER" id="PTHR21248">
    <property type="entry name" value="CARDIOLIPIN SYNTHASE"/>
    <property type="match status" value="1"/>
</dbReference>
<dbReference type="SUPFAM" id="SSF56024">
    <property type="entry name" value="Phospholipase D/nuclease"/>
    <property type="match status" value="2"/>
</dbReference>
<name>A0AAC9XPV1_9GAMM</name>
<evidence type="ECO:0000313" key="3">
    <source>
        <dbReference type="EMBL" id="ASJ98242.1"/>
    </source>
</evidence>
<dbReference type="CDD" id="cd09111">
    <property type="entry name" value="PLDc_ymdC_like_1"/>
    <property type="match status" value="1"/>
</dbReference>
<dbReference type="PROSITE" id="PS50035">
    <property type="entry name" value="PLD"/>
    <property type="match status" value="2"/>
</dbReference>
<keyword evidence="1" id="KW-0732">Signal</keyword>
<dbReference type="EMBL" id="CP022272">
    <property type="protein sequence ID" value="ASJ98242.1"/>
    <property type="molecule type" value="Genomic_DNA"/>
</dbReference>
<feature type="signal peptide" evidence="1">
    <location>
        <begin position="1"/>
        <end position="28"/>
    </location>
</feature>
<gene>
    <name evidence="3" type="ORF">CFF01_17510</name>
</gene>
<dbReference type="InterPro" id="IPR025202">
    <property type="entry name" value="PLD-like_dom"/>
</dbReference>
<dbReference type="CDD" id="cd09113">
    <property type="entry name" value="PLDc_ymdC_like_2"/>
    <property type="match status" value="1"/>
</dbReference>
<evidence type="ECO:0000256" key="1">
    <source>
        <dbReference type="SAM" id="SignalP"/>
    </source>
</evidence>
<proteinExistence type="predicted"/>
<accession>A0AAC9XPV1</accession>
<dbReference type="RefSeq" id="WP_088905634.1">
    <property type="nucleotide sequence ID" value="NZ_CP022272.1"/>
</dbReference>
<dbReference type="Gene3D" id="3.30.870.10">
    <property type="entry name" value="Endonuclease Chain A"/>
    <property type="match status" value="2"/>
</dbReference>
<dbReference type="InterPro" id="IPR001736">
    <property type="entry name" value="PLipase_D/transphosphatidylase"/>
</dbReference>
<reference evidence="3 4" key="1">
    <citation type="submission" date="2017-06" db="EMBL/GenBank/DDBJ databases">
        <title>Complete genome sequence of Shewanella marisflavi EP1 associated with anaerobic 2,4-dinitrotoluene reduction and salt tolerance.</title>
        <authorList>
            <person name="Huang J."/>
        </authorList>
    </citation>
    <scope>NUCLEOTIDE SEQUENCE [LARGE SCALE GENOMIC DNA]</scope>
    <source>
        <strain evidence="3 4">EP1</strain>
    </source>
</reference>
<dbReference type="PROSITE" id="PS51257">
    <property type="entry name" value="PROKAR_LIPOPROTEIN"/>
    <property type="match status" value="1"/>
</dbReference>
<sequence length="489" mass="56007">MINKSLYRTASTLLLSLCALVLTGCASSFPEVEPTFESDWQSQPHQAQVYLIPKASEALARRIEAIRHAQHSIDITYFSWNKDLSGLSLLNELKQAADRGVKVRIVLDDLLVFNETWLAELGHHEQMEIRIFNHFNSRKAGWLGRSIDFQRHRGQLDNRLHEKYFNVDGQLMILGGRNIGDDYFGYSQDANFFDLDVVFKGDIIQPFMANYKQLWNSELVTPVTMLIKTKEAGSYHQFNQALEHAQAEETQVVEAIASSLTSLPAMSFIDAKVTPVFDSLEKVKDNKPYFRTRVERLMEEPVNNASKAVISTPYLLPTQTKFKIIESLTQHNAAVTLITNSSASNDSAFVPAYFEQYRPQLLEMGVELYEFKDSAINDDHLYHGATYYHNKTFIFDDKLSYIGSSNFDPRSDFLNIEFGVVIDSPAFAAKLTDYLLGKKEQLYWHVSQAEDGTIRWHSGEEVHDASPNYGDWHKLPDWFIRLLDTEFEL</sequence>
<dbReference type="PANTHER" id="PTHR21248:SF12">
    <property type="entry name" value="CARDIOLIPIN SYNTHASE C"/>
    <property type="match status" value="1"/>
</dbReference>
<dbReference type="Pfam" id="PF13091">
    <property type="entry name" value="PLDc_2"/>
    <property type="match status" value="2"/>
</dbReference>
<feature type="chain" id="PRO_5042181949" evidence="1">
    <location>
        <begin position="29"/>
        <end position="489"/>
    </location>
</feature>